<dbReference type="GO" id="GO:0046983">
    <property type="term" value="F:protein dimerization activity"/>
    <property type="evidence" value="ECO:0007669"/>
    <property type="project" value="InterPro"/>
</dbReference>
<sequence>MATANQKGVPDNLRKQLALAVRSTQWSYAIFWSFSAKQSGDGYYNGDIKTRKTVQTVELNSDPLGLQRSDQLRELFESLSLGETTPQPKRPTAALSPEDLTDTEWYFLVCMSFVFNKTRQSGYAMLILQTRSSSLVLCLLRQVASLQTVVCFPHWGGVVELGTTELVPEDRSLIEHIKTSFLESSSDAVINPSHELVYQVLNHSDIPENNLDEVEVYSPDTSSDEFADNVLIEGSSLADGADGEASQLQSWQCKDDADPVSNGTNNSTSSSDCVSQIHGNLEVKIQESDGKKAGDANCVPVSQECNQQKSPSFNGGGGGSGGGGGGGVGDVHYHSVISSLLKSSHQLILGPYRNGKTESSFINWKDRKLSHRLPQSASPQRLLKKVLFSVARMHENAQIESAKHKDRCDDQSGQQEGEEVDRNHVLSERKRREKISERFAILGSLVPSGGKVDKVSVLDHTIEYLRELEKKVEDLEAYKEATERESTTQSKAHDAIERTSDNYGQSKPGSFTKLLGSKRRASDMEKTAPENKRTRSSSSTDSITISITDKDVLVEMRCSWRQCVLIQVMEALTQLNLDSQSVQSSNTDGILSLSINAKSKGVKGASAGAIKQALQRIIKKI</sequence>
<feature type="region of interest" description="Disordered" evidence="6">
    <location>
        <begin position="479"/>
        <end position="542"/>
    </location>
</feature>
<feature type="compositionally biased region" description="Low complexity" evidence="6">
    <location>
        <begin position="261"/>
        <end position="271"/>
    </location>
</feature>
<dbReference type="Pfam" id="PF14215">
    <property type="entry name" value="bHLH-MYC_N"/>
    <property type="match status" value="1"/>
</dbReference>
<dbReference type="PROSITE" id="PS50888">
    <property type="entry name" value="BHLH"/>
    <property type="match status" value="1"/>
</dbReference>
<feature type="compositionally biased region" description="Basic and acidic residues" evidence="6">
    <location>
        <begin position="520"/>
        <end position="533"/>
    </location>
</feature>
<dbReference type="InterPro" id="IPR054502">
    <property type="entry name" value="bHLH-TF_ACT-like_plant"/>
</dbReference>
<keyword evidence="4" id="KW-0804">Transcription</keyword>
<feature type="compositionally biased region" description="Basic and acidic residues" evidence="6">
    <location>
        <begin position="398"/>
        <end position="410"/>
    </location>
</feature>
<evidence type="ECO:0000256" key="3">
    <source>
        <dbReference type="ARBA" id="ARBA00023159"/>
    </source>
</evidence>
<feature type="compositionally biased region" description="Basic and acidic residues" evidence="6">
    <location>
        <begin position="479"/>
        <end position="500"/>
    </location>
</feature>
<keyword evidence="5" id="KW-0539">Nucleus</keyword>
<evidence type="ECO:0000256" key="1">
    <source>
        <dbReference type="ARBA" id="ARBA00004123"/>
    </source>
</evidence>
<evidence type="ECO:0000256" key="6">
    <source>
        <dbReference type="SAM" id="MobiDB-lite"/>
    </source>
</evidence>
<dbReference type="Pfam" id="PF00010">
    <property type="entry name" value="HLH"/>
    <property type="match status" value="1"/>
</dbReference>
<dbReference type="PANTHER" id="PTHR46266">
    <property type="entry name" value="TRANSCRIPTION FACTOR TT8"/>
    <property type="match status" value="1"/>
</dbReference>
<dbReference type="SMART" id="SM00353">
    <property type="entry name" value="HLH"/>
    <property type="match status" value="1"/>
</dbReference>
<dbReference type="PANTHER" id="PTHR46266:SF3">
    <property type="entry name" value="TRANSCRIPTION FACTOR EGL1"/>
    <property type="match status" value="1"/>
</dbReference>
<comment type="subcellular location">
    <subcellularLocation>
        <location evidence="1">Nucleus</location>
    </subcellularLocation>
</comment>
<evidence type="ECO:0000259" key="7">
    <source>
        <dbReference type="PROSITE" id="PS50888"/>
    </source>
</evidence>
<dbReference type="InterPro" id="IPR025610">
    <property type="entry name" value="MYC/MYB_N"/>
</dbReference>
<dbReference type="GO" id="GO:0080090">
    <property type="term" value="P:regulation of primary metabolic process"/>
    <property type="evidence" value="ECO:0007669"/>
    <property type="project" value="UniProtKB-ARBA"/>
</dbReference>
<dbReference type="InterPro" id="IPR036638">
    <property type="entry name" value="HLH_DNA-bd_sf"/>
</dbReference>
<protein>
    <submittedName>
        <fullName evidence="8">Basic helix-loop-helix transcription factor</fullName>
    </submittedName>
</protein>
<keyword evidence="3" id="KW-0010">Activator</keyword>
<evidence type="ECO:0000313" key="8">
    <source>
        <dbReference type="EMBL" id="AKN09586.1"/>
    </source>
</evidence>
<feature type="region of interest" description="Disordered" evidence="6">
    <location>
        <begin position="238"/>
        <end position="273"/>
    </location>
</feature>
<keyword evidence="2" id="KW-0805">Transcription regulation</keyword>
<name>A0A0H3YBS8_SALMI</name>
<accession>A0A0H3YBS8</accession>
<feature type="domain" description="BHLH" evidence="7">
    <location>
        <begin position="419"/>
        <end position="468"/>
    </location>
</feature>
<evidence type="ECO:0000256" key="2">
    <source>
        <dbReference type="ARBA" id="ARBA00023015"/>
    </source>
</evidence>
<feature type="region of interest" description="Disordered" evidence="6">
    <location>
        <begin position="398"/>
        <end position="427"/>
    </location>
</feature>
<evidence type="ECO:0000256" key="4">
    <source>
        <dbReference type="ARBA" id="ARBA00023163"/>
    </source>
</evidence>
<dbReference type="Pfam" id="PF22754">
    <property type="entry name" value="bHLH-TF_ACT-like_plant"/>
    <property type="match status" value="1"/>
</dbReference>
<organism evidence="8">
    <name type="scientific">Salvia miltiorrhiza</name>
    <name type="common">Chinese sage</name>
    <dbReference type="NCBI Taxonomy" id="226208"/>
    <lineage>
        <taxon>Eukaryota</taxon>
        <taxon>Viridiplantae</taxon>
        <taxon>Streptophyta</taxon>
        <taxon>Embryophyta</taxon>
        <taxon>Tracheophyta</taxon>
        <taxon>Spermatophyta</taxon>
        <taxon>Magnoliopsida</taxon>
        <taxon>eudicotyledons</taxon>
        <taxon>Gunneridae</taxon>
        <taxon>Pentapetalae</taxon>
        <taxon>asterids</taxon>
        <taxon>lamiids</taxon>
        <taxon>Lamiales</taxon>
        <taxon>Lamiaceae</taxon>
        <taxon>Nepetoideae</taxon>
        <taxon>Mentheae</taxon>
        <taxon>Salviinae</taxon>
        <taxon>Salvia</taxon>
        <taxon>Salvia incertae sedis</taxon>
    </lineage>
</organism>
<dbReference type="InterPro" id="IPR011598">
    <property type="entry name" value="bHLH_dom"/>
</dbReference>
<proteinExistence type="evidence at transcript level"/>
<dbReference type="EMBL" id="KP257484">
    <property type="protein sequence ID" value="AKN09586.1"/>
    <property type="molecule type" value="mRNA"/>
</dbReference>
<feature type="compositionally biased region" description="Polar residues" evidence="6">
    <location>
        <begin position="304"/>
        <end position="313"/>
    </location>
</feature>
<reference evidence="8" key="1">
    <citation type="submission" date="2014-12" db="EMBL/GenBank/DDBJ databases">
        <title>Genome-wide characterization and analysis of bHLH transcription factors related to tanshinones biosynthesis in Salvia miltiorrhiza.</title>
        <authorList>
            <person name="Zhang X."/>
            <person name="Song J."/>
        </authorList>
    </citation>
    <scope>NUCLEOTIDE SEQUENCE</scope>
</reference>
<dbReference type="SUPFAM" id="SSF47459">
    <property type="entry name" value="HLH, helix-loop-helix DNA-binding domain"/>
    <property type="match status" value="1"/>
</dbReference>
<dbReference type="AlphaFoldDB" id="A0A0H3YBS8"/>
<feature type="compositionally biased region" description="Gly residues" evidence="6">
    <location>
        <begin position="314"/>
        <end position="326"/>
    </location>
</feature>
<evidence type="ECO:0000256" key="5">
    <source>
        <dbReference type="ARBA" id="ARBA00023242"/>
    </source>
</evidence>
<dbReference type="Gene3D" id="4.10.280.10">
    <property type="entry name" value="Helix-loop-helix DNA-binding domain"/>
    <property type="match status" value="1"/>
</dbReference>
<dbReference type="GO" id="GO:0005634">
    <property type="term" value="C:nucleus"/>
    <property type="evidence" value="ECO:0007669"/>
    <property type="project" value="UniProtKB-SubCell"/>
</dbReference>
<feature type="region of interest" description="Disordered" evidence="6">
    <location>
        <begin position="304"/>
        <end position="326"/>
    </location>
</feature>